<evidence type="ECO:0000313" key="3">
    <source>
        <dbReference type="Proteomes" id="UP000799764"/>
    </source>
</evidence>
<proteinExistence type="predicted"/>
<dbReference type="Proteomes" id="UP000799764">
    <property type="component" value="Unassembled WGS sequence"/>
</dbReference>
<evidence type="ECO:0000256" key="1">
    <source>
        <dbReference type="SAM" id="Phobius"/>
    </source>
</evidence>
<organism evidence="2 3">
    <name type="scientific">Karstenula rhodostoma CBS 690.94</name>
    <dbReference type="NCBI Taxonomy" id="1392251"/>
    <lineage>
        <taxon>Eukaryota</taxon>
        <taxon>Fungi</taxon>
        <taxon>Dikarya</taxon>
        <taxon>Ascomycota</taxon>
        <taxon>Pezizomycotina</taxon>
        <taxon>Dothideomycetes</taxon>
        <taxon>Pleosporomycetidae</taxon>
        <taxon>Pleosporales</taxon>
        <taxon>Massarineae</taxon>
        <taxon>Didymosphaeriaceae</taxon>
        <taxon>Karstenula</taxon>
    </lineage>
</organism>
<sequence>MTMRSGDAVSSIAALASSTTGTLTGMTAPGAGVRVAAGRALLFVLGGASIVPWLSA</sequence>
<gene>
    <name evidence="2" type="ORF">P171DRAFT_43295</name>
</gene>
<evidence type="ECO:0000313" key="2">
    <source>
        <dbReference type="EMBL" id="KAF2443751.1"/>
    </source>
</evidence>
<keyword evidence="1" id="KW-0812">Transmembrane</keyword>
<reference evidence="2" key="1">
    <citation type="journal article" date="2020" name="Stud. Mycol.">
        <title>101 Dothideomycetes genomes: a test case for predicting lifestyles and emergence of pathogens.</title>
        <authorList>
            <person name="Haridas S."/>
            <person name="Albert R."/>
            <person name="Binder M."/>
            <person name="Bloem J."/>
            <person name="Labutti K."/>
            <person name="Salamov A."/>
            <person name="Andreopoulos B."/>
            <person name="Baker S."/>
            <person name="Barry K."/>
            <person name="Bills G."/>
            <person name="Bluhm B."/>
            <person name="Cannon C."/>
            <person name="Castanera R."/>
            <person name="Culley D."/>
            <person name="Daum C."/>
            <person name="Ezra D."/>
            <person name="Gonzalez J."/>
            <person name="Henrissat B."/>
            <person name="Kuo A."/>
            <person name="Liang C."/>
            <person name="Lipzen A."/>
            <person name="Lutzoni F."/>
            <person name="Magnuson J."/>
            <person name="Mondo S."/>
            <person name="Nolan M."/>
            <person name="Ohm R."/>
            <person name="Pangilinan J."/>
            <person name="Park H.-J."/>
            <person name="Ramirez L."/>
            <person name="Alfaro M."/>
            <person name="Sun H."/>
            <person name="Tritt A."/>
            <person name="Yoshinaga Y."/>
            <person name="Zwiers L.-H."/>
            <person name="Turgeon B."/>
            <person name="Goodwin S."/>
            <person name="Spatafora J."/>
            <person name="Crous P."/>
            <person name="Grigoriev I."/>
        </authorList>
    </citation>
    <scope>NUCLEOTIDE SEQUENCE</scope>
    <source>
        <strain evidence="2">CBS 690.94</strain>
    </source>
</reference>
<keyword evidence="3" id="KW-1185">Reference proteome</keyword>
<dbReference type="AlphaFoldDB" id="A0A9P4UB52"/>
<keyword evidence="1" id="KW-1133">Transmembrane helix</keyword>
<feature type="transmembrane region" description="Helical" evidence="1">
    <location>
        <begin position="31"/>
        <end position="54"/>
    </location>
</feature>
<name>A0A9P4UB52_9PLEO</name>
<keyword evidence="1" id="KW-0472">Membrane</keyword>
<accession>A0A9P4UB52</accession>
<comment type="caution">
    <text evidence="2">The sequence shown here is derived from an EMBL/GenBank/DDBJ whole genome shotgun (WGS) entry which is preliminary data.</text>
</comment>
<dbReference type="EMBL" id="MU001502">
    <property type="protein sequence ID" value="KAF2443751.1"/>
    <property type="molecule type" value="Genomic_DNA"/>
</dbReference>
<protein>
    <submittedName>
        <fullName evidence="2">Uncharacterized protein</fullName>
    </submittedName>
</protein>